<dbReference type="GO" id="GO:0005829">
    <property type="term" value="C:cytosol"/>
    <property type="evidence" value="ECO:0007669"/>
    <property type="project" value="TreeGrafter"/>
</dbReference>
<feature type="domain" description="Metalloprotease TldD/E central" evidence="7">
    <location>
        <begin position="127"/>
        <end position="236"/>
    </location>
</feature>
<dbReference type="InterPro" id="IPR002510">
    <property type="entry name" value="Metalloprtase-TldD/E_N"/>
</dbReference>
<evidence type="ECO:0000259" key="6">
    <source>
        <dbReference type="Pfam" id="PF19289"/>
    </source>
</evidence>
<dbReference type="Gene3D" id="3.30.2290.10">
    <property type="entry name" value="PmbA/TldD superfamily"/>
    <property type="match status" value="1"/>
</dbReference>
<evidence type="ECO:0000313" key="8">
    <source>
        <dbReference type="EMBL" id="RDZ29038.1"/>
    </source>
</evidence>
<keyword evidence="3" id="KW-0378">Hydrolase</keyword>
<dbReference type="Pfam" id="PF01523">
    <property type="entry name" value="PmbA_TldD_1st"/>
    <property type="match status" value="1"/>
</dbReference>
<dbReference type="Pfam" id="PF19290">
    <property type="entry name" value="PmbA_TldD_2nd"/>
    <property type="match status" value="1"/>
</dbReference>
<dbReference type="EMBL" id="QTSU01000001">
    <property type="protein sequence ID" value="RDZ29038.1"/>
    <property type="molecule type" value="Genomic_DNA"/>
</dbReference>
<dbReference type="InterPro" id="IPR045570">
    <property type="entry name" value="Metalloprtase-TldD/E_cen_dom"/>
</dbReference>
<dbReference type="SUPFAM" id="SSF111283">
    <property type="entry name" value="Putative modulator of DNA gyrase, PmbA/TldD"/>
    <property type="match status" value="1"/>
</dbReference>
<comment type="similarity">
    <text evidence="1">Belongs to the peptidase U62 family.</text>
</comment>
<dbReference type="RefSeq" id="WP_115858472.1">
    <property type="nucleotide sequence ID" value="NZ_QTSU01000001.1"/>
</dbReference>
<keyword evidence="4 8" id="KW-0482">Metalloprotease</keyword>
<dbReference type="PIRSF" id="PIRSF004919">
    <property type="entry name" value="TldD"/>
    <property type="match status" value="1"/>
</dbReference>
<evidence type="ECO:0000256" key="1">
    <source>
        <dbReference type="ARBA" id="ARBA00005836"/>
    </source>
</evidence>
<evidence type="ECO:0000256" key="4">
    <source>
        <dbReference type="ARBA" id="ARBA00023049"/>
    </source>
</evidence>
<keyword evidence="2 8" id="KW-0645">Protease</keyword>
<reference evidence="8 9" key="1">
    <citation type="submission" date="2018-08" db="EMBL/GenBank/DDBJ databases">
        <title>Lysobacter sp. zong2l5, whole genome shotgun sequence.</title>
        <authorList>
            <person name="Zhang X."/>
            <person name="Feng G."/>
            <person name="Zhu H."/>
        </authorList>
    </citation>
    <scope>NUCLEOTIDE SEQUENCE [LARGE SCALE GENOMIC DNA]</scope>
    <source>
        <strain evidence="9">zong2l5</strain>
    </source>
</reference>
<evidence type="ECO:0000259" key="7">
    <source>
        <dbReference type="Pfam" id="PF19290"/>
    </source>
</evidence>
<dbReference type="InterPro" id="IPR045569">
    <property type="entry name" value="Metalloprtase-TldD/E_C"/>
</dbReference>
<dbReference type="Proteomes" id="UP000264492">
    <property type="component" value="Unassembled WGS sequence"/>
</dbReference>
<protein>
    <submittedName>
        <fullName evidence="8">Metalloprotease TldD</fullName>
    </submittedName>
</protein>
<proteinExistence type="inferred from homology"/>
<dbReference type="AlphaFoldDB" id="A0A371K571"/>
<dbReference type="InterPro" id="IPR025502">
    <property type="entry name" value="TldD"/>
</dbReference>
<keyword evidence="9" id="KW-1185">Reference proteome</keyword>
<dbReference type="NCBIfam" id="NF008006">
    <property type="entry name" value="PRK10735.1"/>
    <property type="match status" value="1"/>
</dbReference>
<evidence type="ECO:0000259" key="5">
    <source>
        <dbReference type="Pfam" id="PF01523"/>
    </source>
</evidence>
<comment type="caution">
    <text evidence="8">The sequence shown here is derived from an EMBL/GenBank/DDBJ whole genome shotgun (WGS) entry which is preliminary data.</text>
</comment>
<evidence type="ECO:0000313" key="9">
    <source>
        <dbReference type="Proteomes" id="UP000264492"/>
    </source>
</evidence>
<evidence type="ECO:0000256" key="2">
    <source>
        <dbReference type="ARBA" id="ARBA00022670"/>
    </source>
</evidence>
<accession>A0A371K571</accession>
<dbReference type="GO" id="GO:0006508">
    <property type="term" value="P:proteolysis"/>
    <property type="evidence" value="ECO:0007669"/>
    <property type="project" value="UniProtKB-KW"/>
</dbReference>
<dbReference type="GO" id="GO:0008237">
    <property type="term" value="F:metallopeptidase activity"/>
    <property type="evidence" value="ECO:0007669"/>
    <property type="project" value="UniProtKB-KW"/>
</dbReference>
<organism evidence="8 9">
    <name type="scientific">Lysobacter silvisoli</name>
    <dbReference type="NCBI Taxonomy" id="2293254"/>
    <lineage>
        <taxon>Bacteria</taxon>
        <taxon>Pseudomonadati</taxon>
        <taxon>Pseudomonadota</taxon>
        <taxon>Gammaproteobacteria</taxon>
        <taxon>Lysobacterales</taxon>
        <taxon>Lysobacteraceae</taxon>
        <taxon>Lysobacter</taxon>
    </lineage>
</organism>
<feature type="domain" description="Metalloprotease TldD/E N-terminal" evidence="5">
    <location>
        <begin position="39"/>
        <end position="102"/>
    </location>
</feature>
<dbReference type="InterPro" id="IPR051463">
    <property type="entry name" value="Peptidase_U62_metallo"/>
</dbReference>
<dbReference type="InterPro" id="IPR036059">
    <property type="entry name" value="TldD/PmbA_sf"/>
</dbReference>
<sequence>MTLPLQLAESRLLLPAGLDAGGLERTFGTLLGPGIDFGDLYFQHARRESWSVEDGIVKDGSHSIEQGVGVRAISGEKTGFAYSDEINGDALLAASKSARAIARDGAAHNARALVRGGGRSLYPAQDPIDELANEDKVEALRKLDQLLRAADPRVRQVMVSLSGGVDTVLVARSDGVLAADVRPLVRLNVQVIVEHNGRRESGYAGGGGRYGYAELFAGGKPEALAREALRQALVNLDAVDAPAGVMPVVLGSGWPGVLLHEAVGHGLEGDFNRKGTSTYAGRMGQRVASPGVTIVDDGTLPGRRGSLNIDDEGTPTNCTTLIEDGVLVGYMQDTLNARLMGMAPTGNGRRESFAHLPMPRMTNTYMLAGQHDPEEMIRSVKKGLYAVNFGGGQVDITNGKYVFSATEAYLIEDGRITAPVKGATLIGNGPETMQKVRMIGHDLALDEGVGVCGKDGQSVPVGVGQPSLLIDGLTVGGTSA</sequence>
<dbReference type="Pfam" id="PF19289">
    <property type="entry name" value="PmbA_TldD_3rd"/>
    <property type="match status" value="1"/>
</dbReference>
<dbReference type="PANTHER" id="PTHR30624">
    <property type="entry name" value="UNCHARACTERIZED PROTEIN TLDD AND PMBA"/>
    <property type="match status" value="1"/>
</dbReference>
<gene>
    <name evidence="8" type="ORF">DX914_08050</name>
</gene>
<name>A0A371K571_9GAMM</name>
<dbReference type="PANTHER" id="PTHR30624:SF4">
    <property type="entry name" value="METALLOPROTEASE TLDD"/>
    <property type="match status" value="1"/>
</dbReference>
<dbReference type="OrthoDB" id="9803213at2"/>
<dbReference type="InterPro" id="IPR035068">
    <property type="entry name" value="TldD/PmbA_N"/>
</dbReference>
<evidence type="ECO:0000256" key="3">
    <source>
        <dbReference type="ARBA" id="ARBA00022801"/>
    </source>
</evidence>
<feature type="domain" description="Metalloprotease TldD/E C-terminal" evidence="6">
    <location>
        <begin position="244"/>
        <end position="477"/>
    </location>
</feature>